<protein>
    <submittedName>
        <fullName evidence="4">Enoyl-CoA hydratase/isomerase</fullName>
    </submittedName>
</protein>
<dbReference type="PANTHER" id="PTHR11941">
    <property type="entry name" value="ENOYL-COA HYDRATASE-RELATED"/>
    <property type="match status" value="1"/>
</dbReference>
<accession>F0QV64</accession>
<dbReference type="EMBL" id="CP002529">
    <property type="protein sequence ID" value="ADY00796.1"/>
    <property type="molecule type" value="Genomic_DNA"/>
</dbReference>
<dbReference type="GO" id="GO:0016829">
    <property type="term" value="F:lyase activity"/>
    <property type="evidence" value="ECO:0007669"/>
    <property type="project" value="UniProtKB-KW"/>
</dbReference>
<dbReference type="Pfam" id="PF00378">
    <property type="entry name" value="ECH_1"/>
    <property type="match status" value="1"/>
</dbReference>
<dbReference type="GO" id="GO:0006635">
    <property type="term" value="P:fatty acid beta-oxidation"/>
    <property type="evidence" value="ECO:0007669"/>
    <property type="project" value="TreeGrafter"/>
</dbReference>
<dbReference type="STRING" id="985053.VMUT_0585"/>
<proteinExistence type="inferred from homology"/>
<evidence type="ECO:0000313" key="4">
    <source>
        <dbReference type="EMBL" id="ADY00796.1"/>
    </source>
</evidence>
<gene>
    <name evidence="4" type="ordered locus">VMUT_0585</name>
</gene>
<dbReference type="InterPro" id="IPR018376">
    <property type="entry name" value="Enoyl-CoA_hyd/isom_CS"/>
</dbReference>
<dbReference type="InterPro" id="IPR001753">
    <property type="entry name" value="Enoyl-CoA_hydra/iso"/>
</dbReference>
<dbReference type="Gene3D" id="3.90.226.10">
    <property type="entry name" value="2-enoyl-CoA Hydratase, Chain A, domain 1"/>
    <property type="match status" value="1"/>
</dbReference>
<name>F0QV64_VULM7</name>
<dbReference type="PANTHER" id="PTHR11941:SF54">
    <property type="entry name" value="ENOYL-COA HYDRATASE, MITOCHONDRIAL"/>
    <property type="match status" value="1"/>
</dbReference>
<dbReference type="AlphaFoldDB" id="F0QV64"/>
<dbReference type="eggNOG" id="arCOG00239">
    <property type="taxonomic scope" value="Archaea"/>
</dbReference>
<dbReference type="InterPro" id="IPR014748">
    <property type="entry name" value="Enoyl-CoA_hydra_C"/>
</dbReference>
<dbReference type="SUPFAM" id="SSF52096">
    <property type="entry name" value="ClpP/crotonase"/>
    <property type="match status" value="1"/>
</dbReference>
<dbReference type="Gene3D" id="1.10.12.10">
    <property type="entry name" value="Lyase 2-enoyl-coa Hydratase, Chain A, domain 2"/>
    <property type="match status" value="1"/>
</dbReference>
<organism evidence="4 5">
    <name type="scientific">Vulcanisaeta moutnovskia (strain 768-28)</name>
    <dbReference type="NCBI Taxonomy" id="985053"/>
    <lineage>
        <taxon>Archaea</taxon>
        <taxon>Thermoproteota</taxon>
        <taxon>Thermoprotei</taxon>
        <taxon>Thermoproteales</taxon>
        <taxon>Thermoproteaceae</taxon>
        <taxon>Vulcanisaeta</taxon>
    </lineage>
</organism>
<dbReference type="HOGENOM" id="CLU_009834_7_6_2"/>
<keyword evidence="5" id="KW-1185">Reference proteome</keyword>
<evidence type="ECO:0000256" key="2">
    <source>
        <dbReference type="ARBA" id="ARBA00023239"/>
    </source>
</evidence>
<dbReference type="PROSITE" id="PS00166">
    <property type="entry name" value="ENOYL_COA_HYDRATASE"/>
    <property type="match status" value="1"/>
</dbReference>
<dbReference type="KEGG" id="vmo:VMUT_0585"/>
<keyword evidence="2" id="KW-0456">Lyase</keyword>
<dbReference type="InterPro" id="IPR029045">
    <property type="entry name" value="ClpP/crotonase-like_dom_sf"/>
</dbReference>
<dbReference type="GO" id="GO:0016853">
    <property type="term" value="F:isomerase activity"/>
    <property type="evidence" value="ECO:0007669"/>
    <property type="project" value="UniProtKB-KW"/>
</dbReference>
<sequence length="266" mass="29444">MGYFNSESVERPYSSGWLVRVNNGVAEVVINRPPLNIITLEMRMDLGGIINELEQDNNVRVVVFEGSGDKAFSAGGDVTEFLNTTPNDLINWGKTIEAVENLSKPTIALLRGYVLGAGTELALACDIRIGTPDVEIGLPEIRLGMVPASGGLTRIVKSLGPLRAKYYLLLGRRIKPEEALQLGLLHEVVESARIYDRVMEIARDLMSLSPLAIKALKEAIKLIQDSPMGIGFDIERKTFALLRYSQDFQEGIEAFKEKRQPRFQGL</sequence>
<evidence type="ECO:0000313" key="5">
    <source>
        <dbReference type="Proteomes" id="UP000007485"/>
    </source>
</evidence>
<dbReference type="CDD" id="cd06558">
    <property type="entry name" value="crotonase-like"/>
    <property type="match status" value="1"/>
</dbReference>
<reference evidence="4 5" key="1">
    <citation type="journal article" date="2011" name="J. Bacteriol.">
        <title>Complete genome sequence of 'Vulcanisaeta moutnovskia' strain 768-28, a novel member of the hyperthermophilic crenarchaeal genus vulcanisaeta.</title>
        <authorList>
            <person name="Gumerov V.M."/>
            <person name="Mardanov A.V."/>
            <person name="Beletsky A.V."/>
            <person name="Prokofeva M.I."/>
            <person name="Bonch-Osmolovskaya E.A."/>
            <person name="Ravin N.V."/>
            <person name="Skryabin K.G."/>
        </authorList>
    </citation>
    <scope>NUCLEOTIDE SEQUENCE [LARGE SCALE GENOMIC DNA]</scope>
    <source>
        <strain evidence="4 5">768-28</strain>
    </source>
</reference>
<evidence type="ECO:0000256" key="1">
    <source>
        <dbReference type="ARBA" id="ARBA00005254"/>
    </source>
</evidence>
<evidence type="ECO:0000256" key="3">
    <source>
        <dbReference type="RuleBase" id="RU003707"/>
    </source>
</evidence>
<dbReference type="Proteomes" id="UP000007485">
    <property type="component" value="Chromosome"/>
</dbReference>
<comment type="similarity">
    <text evidence="1 3">Belongs to the enoyl-CoA hydratase/isomerase family.</text>
</comment>